<evidence type="ECO:0000256" key="2">
    <source>
        <dbReference type="ARBA" id="ARBA00022980"/>
    </source>
</evidence>
<dbReference type="SUPFAM" id="SSF54747">
    <property type="entry name" value="Ribosomal L11/L12e N-terminal domain"/>
    <property type="match status" value="1"/>
</dbReference>
<sequence length="344" mass="39278">MRRTGVACLKARPKTVNTEVGSNRFLAPATAEKMKEMTAVPPYPGKRAIHNWRFFIKPGKAATGPPVGQEFSKIGLKPMDFCKAFNDKTKPVFKDDLDLICRVQVYHDNSYSWRIETPPTAWFILRAVQKKRRETGPVKDKERWAGFITLEMCYEIAKYKEWNWARPGYPPIEVRARSVAGQARRMGIAVIGVDTPNSPVKGVSASQYEKQSAKYREEQWGQWLALKKEEAKNAPLAERLHDLEYAKLTDEELKALAADPSLLRDLYTATSPRSRNKFVDEKQRKTALERLRENANAPRFDDAETALRYTSEWRMPAPDQTEVDDTPFWNRDAMRTGQPVGGAP</sequence>
<dbReference type="CDD" id="cd00349">
    <property type="entry name" value="Ribosomal_L11"/>
    <property type="match status" value="1"/>
</dbReference>
<dbReference type="GO" id="GO:0005762">
    <property type="term" value="C:mitochondrial large ribosomal subunit"/>
    <property type="evidence" value="ECO:0007669"/>
    <property type="project" value="TreeGrafter"/>
</dbReference>
<dbReference type="InterPro" id="IPR036769">
    <property type="entry name" value="Ribosomal_uL11_C_sf"/>
</dbReference>
<gene>
    <name evidence="8" type="ORF">NDES1114_LOCUS22143</name>
</gene>
<evidence type="ECO:0000256" key="1">
    <source>
        <dbReference type="ARBA" id="ARBA00010537"/>
    </source>
</evidence>
<dbReference type="GO" id="GO:0003735">
    <property type="term" value="F:structural constituent of ribosome"/>
    <property type="evidence" value="ECO:0007669"/>
    <property type="project" value="InterPro"/>
</dbReference>
<dbReference type="PANTHER" id="PTHR11661">
    <property type="entry name" value="60S RIBOSOMAL PROTEIN L12"/>
    <property type="match status" value="1"/>
</dbReference>
<evidence type="ECO:0000256" key="4">
    <source>
        <dbReference type="RuleBase" id="RU003978"/>
    </source>
</evidence>
<evidence type="ECO:0000259" key="7">
    <source>
        <dbReference type="Pfam" id="PF03946"/>
    </source>
</evidence>
<dbReference type="InterPro" id="IPR020784">
    <property type="entry name" value="Ribosomal_uL11_N"/>
</dbReference>
<feature type="region of interest" description="Disordered" evidence="5">
    <location>
        <begin position="311"/>
        <end position="344"/>
    </location>
</feature>
<dbReference type="HAMAP" id="MF_00736">
    <property type="entry name" value="Ribosomal_uL11"/>
    <property type="match status" value="1"/>
</dbReference>
<dbReference type="SUPFAM" id="SSF46906">
    <property type="entry name" value="Ribosomal protein L11, C-terminal domain"/>
    <property type="match status" value="1"/>
</dbReference>
<evidence type="ECO:0000256" key="5">
    <source>
        <dbReference type="SAM" id="MobiDB-lite"/>
    </source>
</evidence>
<evidence type="ECO:0000256" key="3">
    <source>
        <dbReference type="ARBA" id="ARBA00023274"/>
    </source>
</evidence>
<dbReference type="AlphaFoldDB" id="A0A7S1QB30"/>
<dbReference type="Pfam" id="PF00298">
    <property type="entry name" value="Ribosomal_L11"/>
    <property type="match status" value="1"/>
</dbReference>
<dbReference type="EMBL" id="HBGF01033059">
    <property type="protein sequence ID" value="CAD9130374.1"/>
    <property type="molecule type" value="Transcribed_RNA"/>
</dbReference>
<dbReference type="InterPro" id="IPR020783">
    <property type="entry name" value="Ribosomal_uL11_C"/>
</dbReference>
<dbReference type="GO" id="GO:0070180">
    <property type="term" value="F:large ribosomal subunit rRNA binding"/>
    <property type="evidence" value="ECO:0007669"/>
    <property type="project" value="TreeGrafter"/>
</dbReference>
<organism evidence="8">
    <name type="scientific">Neobodo designis</name>
    <name type="common">Flagellated protozoan</name>
    <name type="synonym">Bodo designis</name>
    <dbReference type="NCBI Taxonomy" id="312471"/>
    <lineage>
        <taxon>Eukaryota</taxon>
        <taxon>Discoba</taxon>
        <taxon>Euglenozoa</taxon>
        <taxon>Kinetoplastea</taxon>
        <taxon>Metakinetoplastina</taxon>
        <taxon>Neobodonida</taxon>
        <taxon>Neobodo</taxon>
    </lineage>
</organism>
<dbReference type="SMART" id="SM00649">
    <property type="entry name" value="RL11"/>
    <property type="match status" value="1"/>
</dbReference>
<feature type="domain" description="Large ribosomal subunit protein uL11 C-terminal" evidence="6">
    <location>
        <begin position="117"/>
        <end position="190"/>
    </location>
</feature>
<dbReference type="PANTHER" id="PTHR11661:SF1">
    <property type="entry name" value="LARGE RIBOSOMAL SUBUNIT PROTEIN UL11M"/>
    <property type="match status" value="1"/>
</dbReference>
<dbReference type="InterPro" id="IPR036796">
    <property type="entry name" value="Ribosomal_uL11_N_sf"/>
</dbReference>
<keyword evidence="3 4" id="KW-0687">Ribonucleoprotein</keyword>
<comment type="similarity">
    <text evidence="1 4">Belongs to the universal ribosomal protein uL11 family.</text>
</comment>
<name>A0A7S1QB30_NEODS</name>
<dbReference type="Gene3D" id="1.10.10.250">
    <property type="entry name" value="Ribosomal protein L11, C-terminal domain"/>
    <property type="match status" value="1"/>
</dbReference>
<evidence type="ECO:0008006" key="9">
    <source>
        <dbReference type="Google" id="ProtNLM"/>
    </source>
</evidence>
<accession>A0A7S1QB30</accession>
<evidence type="ECO:0000313" key="8">
    <source>
        <dbReference type="EMBL" id="CAD9130374.1"/>
    </source>
</evidence>
<dbReference type="InterPro" id="IPR000911">
    <property type="entry name" value="Ribosomal_uL11"/>
</dbReference>
<reference evidence="8" key="1">
    <citation type="submission" date="2021-01" db="EMBL/GenBank/DDBJ databases">
        <authorList>
            <person name="Corre E."/>
            <person name="Pelletier E."/>
            <person name="Niang G."/>
            <person name="Scheremetjew M."/>
            <person name="Finn R."/>
            <person name="Kale V."/>
            <person name="Holt S."/>
            <person name="Cochrane G."/>
            <person name="Meng A."/>
            <person name="Brown T."/>
            <person name="Cohen L."/>
        </authorList>
    </citation>
    <scope>NUCLEOTIDE SEQUENCE</scope>
    <source>
        <strain evidence="8">CCAP 1951/1</strain>
    </source>
</reference>
<feature type="domain" description="Large ribosomal subunit protein uL11 N-terminal" evidence="7">
    <location>
        <begin position="54"/>
        <end position="111"/>
    </location>
</feature>
<proteinExistence type="inferred from homology"/>
<dbReference type="Pfam" id="PF03946">
    <property type="entry name" value="Ribosomal_L11_N"/>
    <property type="match status" value="1"/>
</dbReference>
<protein>
    <recommendedName>
        <fullName evidence="9">Ribosomal protein L11</fullName>
    </recommendedName>
</protein>
<keyword evidence="2 4" id="KW-0689">Ribosomal protein</keyword>
<dbReference type="GO" id="GO:0006412">
    <property type="term" value="P:translation"/>
    <property type="evidence" value="ECO:0007669"/>
    <property type="project" value="InterPro"/>
</dbReference>
<evidence type="ECO:0000259" key="6">
    <source>
        <dbReference type="Pfam" id="PF00298"/>
    </source>
</evidence>
<dbReference type="Gene3D" id="3.30.1550.10">
    <property type="entry name" value="Ribosomal protein L11/L12, N-terminal domain"/>
    <property type="match status" value="1"/>
</dbReference>